<comment type="subcellular location">
    <subcellularLocation>
        <location evidence="1">Nucleus</location>
    </subcellularLocation>
</comment>
<keyword evidence="2" id="KW-0805">Transcription regulation</keyword>
<evidence type="ECO:0000313" key="8">
    <source>
        <dbReference type="EMBL" id="KAI3853573.1"/>
    </source>
</evidence>
<organism evidence="8 9">
    <name type="scientific">Papaver atlanticum</name>
    <dbReference type="NCBI Taxonomy" id="357466"/>
    <lineage>
        <taxon>Eukaryota</taxon>
        <taxon>Viridiplantae</taxon>
        <taxon>Streptophyta</taxon>
        <taxon>Embryophyta</taxon>
        <taxon>Tracheophyta</taxon>
        <taxon>Spermatophyta</taxon>
        <taxon>Magnoliopsida</taxon>
        <taxon>Ranunculales</taxon>
        <taxon>Papaveraceae</taxon>
        <taxon>Papaveroideae</taxon>
        <taxon>Papaver</taxon>
    </lineage>
</organism>
<dbReference type="InterPro" id="IPR036638">
    <property type="entry name" value="HLH_DNA-bd_sf"/>
</dbReference>
<dbReference type="InterPro" id="IPR045239">
    <property type="entry name" value="bHLH95_bHLH"/>
</dbReference>
<gene>
    <name evidence="8" type="ORF">MKW98_025090</name>
</gene>
<feature type="compositionally biased region" description="Low complexity" evidence="6">
    <location>
        <begin position="49"/>
        <end position="61"/>
    </location>
</feature>
<feature type="region of interest" description="Disordered" evidence="6">
    <location>
        <begin position="40"/>
        <end position="61"/>
    </location>
</feature>
<feature type="compositionally biased region" description="Low complexity" evidence="6">
    <location>
        <begin position="97"/>
        <end position="115"/>
    </location>
</feature>
<feature type="region of interest" description="Disordered" evidence="6">
    <location>
        <begin position="92"/>
        <end position="118"/>
    </location>
</feature>
<evidence type="ECO:0000313" key="9">
    <source>
        <dbReference type="Proteomes" id="UP001202328"/>
    </source>
</evidence>
<dbReference type="CDD" id="cd11393">
    <property type="entry name" value="bHLH_AtbHLH_like"/>
    <property type="match status" value="1"/>
</dbReference>
<comment type="caution">
    <text evidence="8">The sequence shown here is derived from an EMBL/GenBank/DDBJ whole genome shotgun (WGS) entry which is preliminary data.</text>
</comment>
<evidence type="ECO:0000256" key="4">
    <source>
        <dbReference type="ARBA" id="ARBA00023163"/>
    </source>
</evidence>
<evidence type="ECO:0000256" key="6">
    <source>
        <dbReference type="SAM" id="MobiDB-lite"/>
    </source>
</evidence>
<accession>A0AAD4S188</accession>
<keyword evidence="3" id="KW-0238">DNA-binding</keyword>
<dbReference type="Pfam" id="PF00010">
    <property type="entry name" value="HLH"/>
    <property type="match status" value="1"/>
</dbReference>
<sequence length="342" mass="37005">MYSPPNHHQQHRQPGVGLARYVSAPGSFLSNIVDSVMGSGDEDFTNGSQNHHITHQQQQQNQLHHYFSNGNSSTMSSNESSLADLKPMFQTDSRVYNNNGNATTTATTTTTTTTSNGGGLQRSYGMNQVAAAAGNSSSLLRHSSSPAGFFNHLMVDNGFSISNGAGGGYTKAGTNTIGHGRLKTQLSFTQDSLSQISEVGESVAGGSSDEGFTVGTWDDAINFSNAANKRAKNNNGDVMNMSDLESQSLFNLPRYQSDSVQCKTRARRGFATHPRSIAERERRGRISENLRKLQELVPNMDKQTSTADMLDLAVQHIKGLQGDVQKLNKDLEGCTCECRKST</sequence>
<dbReference type="FunFam" id="4.10.280.10:FF:000021">
    <property type="entry name" value="Transcription factor bHLH130 family"/>
    <property type="match status" value="1"/>
</dbReference>
<evidence type="ECO:0000256" key="3">
    <source>
        <dbReference type="ARBA" id="ARBA00023125"/>
    </source>
</evidence>
<evidence type="ECO:0000259" key="7">
    <source>
        <dbReference type="PROSITE" id="PS50888"/>
    </source>
</evidence>
<feature type="domain" description="BHLH" evidence="7">
    <location>
        <begin position="270"/>
        <end position="320"/>
    </location>
</feature>
<proteinExistence type="predicted"/>
<keyword evidence="4" id="KW-0804">Transcription</keyword>
<evidence type="ECO:0000256" key="5">
    <source>
        <dbReference type="ARBA" id="ARBA00023242"/>
    </source>
</evidence>
<reference evidence="8" key="1">
    <citation type="submission" date="2022-04" db="EMBL/GenBank/DDBJ databases">
        <title>A functionally conserved STORR gene fusion in Papaver species that diverged 16.8 million years ago.</title>
        <authorList>
            <person name="Catania T."/>
        </authorList>
    </citation>
    <scope>NUCLEOTIDE SEQUENCE</scope>
    <source>
        <strain evidence="8">S-188037</strain>
    </source>
</reference>
<evidence type="ECO:0000256" key="2">
    <source>
        <dbReference type="ARBA" id="ARBA00023015"/>
    </source>
</evidence>
<dbReference type="SMART" id="SM00353">
    <property type="entry name" value="HLH"/>
    <property type="match status" value="1"/>
</dbReference>
<dbReference type="GO" id="GO:0000981">
    <property type="term" value="F:DNA-binding transcription factor activity, RNA polymerase II-specific"/>
    <property type="evidence" value="ECO:0007669"/>
    <property type="project" value="TreeGrafter"/>
</dbReference>
<dbReference type="Proteomes" id="UP001202328">
    <property type="component" value="Unassembled WGS sequence"/>
</dbReference>
<dbReference type="AlphaFoldDB" id="A0AAD4S188"/>
<dbReference type="Gene3D" id="4.10.280.10">
    <property type="entry name" value="Helix-loop-helix DNA-binding domain"/>
    <property type="match status" value="1"/>
</dbReference>
<dbReference type="PANTHER" id="PTHR16223">
    <property type="entry name" value="TRANSCRIPTION FACTOR BHLH83-RELATED"/>
    <property type="match status" value="1"/>
</dbReference>
<keyword evidence="5" id="KW-0539">Nucleus</keyword>
<dbReference type="SUPFAM" id="SSF47459">
    <property type="entry name" value="HLH, helix-loop-helix DNA-binding domain"/>
    <property type="match status" value="1"/>
</dbReference>
<dbReference type="GO" id="GO:0005634">
    <property type="term" value="C:nucleus"/>
    <property type="evidence" value="ECO:0007669"/>
    <property type="project" value="UniProtKB-SubCell"/>
</dbReference>
<dbReference type="InterPro" id="IPR011598">
    <property type="entry name" value="bHLH_dom"/>
</dbReference>
<dbReference type="PROSITE" id="PS50888">
    <property type="entry name" value="BHLH"/>
    <property type="match status" value="1"/>
</dbReference>
<protein>
    <recommendedName>
        <fullName evidence="7">BHLH domain-containing protein</fullName>
    </recommendedName>
</protein>
<dbReference type="GO" id="GO:0046983">
    <property type="term" value="F:protein dimerization activity"/>
    <property type="evidence" value="ECO:0007669"/>
    <property type="project" value="InterPro"/>
</dbReference>
<name>A0AAD4S188_9MAGN</name>
<dbReference type="EMBL" id="JAJJMB010015535">
    <property type="protein sequence ID" value="KAI3853573.1"/>
    <property type="molecule type" value="Genomic_DNA"/>
</dbReference>
<dbReference type="GO" id="GO:0000978">
    <property type="term" value="F:RNA polymerase II cis-regulatory region sequence-specific DNA binding"/>
    <property type="evidence" value="ECO:0007669"/>
    <property type="project" value="TreeGrafter"/>
</dbReference>
<dbReference type="PANTHER" id="PTHR16223:SF177">
    <property type="entry name" value="TRANSCRIPTION FACTOR BHLH129"/>
    <property type="match status" value="1"/>
</dbReference>
<evidence type="ECO:0000256" key="1">
    <source>
        <dbReference type="ARBA" id="ARBA00004123"/>
    </source>
</evidence>
<dbReference type="InterPro" id="IPR045843">
    <property type="entry name" value="IND-like"/>
</dbReference>
<keyword evidence="9" id="KW-1185">Reference proteome</keyword>